<keyword evidence="2" id="KW-1185">Reference proteome</keyword>
<dbReference type="Proteomes" id="UP000054843">
    <property type="component" value="Unassembled WGS sequence"/>
</dbReference>
<sequence length="59" mass="6941">MTMIIAIPLLLKPHASIIHTYQLKFTYSQLLSCNNSIKMMLTSFPKTFKKYQSLHIRQK</sequence>
<dbReference type="EMBL" id="JYDO01000072">
    <property type="protein sequence ID" value="KRZ72813.1"/>
    <property type="molecule type" value="Genomic_DNA"/>
</dbReference>
<comment type="caution">
    <text evidence="1">The sequence shown here is derived from an EMBL/GenBank/DDBJ whole genome shotgun (WGS) entry which is preliminary data.</text>
</comment>
<name>A0A0V1MLX8_9BILA</name>
<proteinExistence type="predicted"/>
<evidence type="ECO:0000313" key="1">
    <source>
        <dbReference type="EMBL" id="KRZ72813.1"/>
    </source>
</evidence>
<evidence type="ECO:0000313" key="2">
    <source>
        <dbReference type="Proteomes" id="UP000054843"/>
    </source>
</evidence>
<protein>
    <submittedName>
        <fullName evidence="1">Uncharacterized protein</fullName>
    </submittedName>
</protein>
<accession>A0A0V1MLX8</accession>
<reference evidence="1 2" key="1">
    <citation type="submission" date="2015-01" db="EMBL/GenBank/DDBJ databases">
        <title>Evolution of Trichinella species and genotypes.</title>
        <authorList>
            <person name="Korhonen P.K."/>
            <person name="Edoardo P."/>
            <person name="Giuseppe L.R."/>
            <person name="Gasser R.B."/>
        </authorList>
    </citation>
    <scope>NUCLEOTIDE SEQUENCE [LARGE SCALE GENOMIC DNA]</scope>
    <source>
        <strain evidence="1">ISS1980</strain>
    </source>
</reference>
<gene>
    <name evidence="1" type="ORF">T10_10700</name>
</gene>
<organism evidence="1 2">
    <name type="scientific">Trichinella papuae</name>
    <dbReference type="NCBI Taxonomy" id="268474"/>
    <lineage>
        <taxon>Eukaryota</taxon>
        <taxon>Metazoa</taxon>
        <taxon>Ecdysozoa</taxon>
        <taxon>Nematoda</taxon>
        <taxon>Enoplea</taxon>
        <taxon>Dorylaimia</taxon>
        <taxon>Trichinellida</taxon>
        <taxon>Trichinellidae</taxon>
        <taxon>Trichinella</taxon>
    </lineage>
</organism>
<dbReference type="AlphaFoldDB" id="A0A0V1MLX8"/>